<sequence>MAVHSAATKGYTDIVMIFLAADNLVDLNTPTFHTKETISYLAVKNGHRDLYKKLCSVRADLTMQDKLETQCGIDLGHEI</sequence>
<dbReference type="EMBL" id="KI672940">
    <property type="protein sequence ID" value="ETL39995.1"/>
    <property type="molecule type" value="Genomic_DNA"/>
</dbReference>
<accession>W2GWC3</accession>
<reference evidence="2 3" key="2">
    <citation type="submission" date="2013-11" db="EMBL/GenBank/DDBJ databases">
        <title>The Genome Sequence of Phytophthora parasitica CJ05E6.</title>
        <authorList>
            <consortium name="The Broad Institute Genomics Platform"/>
            <person name="Russ C."/>
            <person name="Tyler B."/>
            <person name="Panabieres F."/>
            <person name="Shan W."/>
            <person name="Tripathy S."/>
            <person name="Grunwald N."/>
            <person name="Machado M."/>
            <person name="Johnson C.S."/>
            <person name="Arredondo F."/>
            <person name="Hong C."/>
            <person name="Coffey M."/>
            <person name="Young S.K."/>
            <person name="Zeng Q."/>
            <person name="Gargeya S."/>
            <person name="Fitzgerald M."/>
            <person name="Abouelleil A."/>
            <person name="Alvarado L."/>
            <person name="Chapman S.B."/>
            <person name="Gainer-Dewar J."/>
            <person name="Goldberg J."/>
            <person name="Griggs A."/>
            <person name="Gujja S."/>
            <person name="Hansen M."/>
            <person name="Howarth C."/>
            <person name="Imamovic A."/>
            <person name="Ireland A."/>
            <person name="Larimer J."/>
            <person name="McCowan C."/>
            <person name="Murphy C."/>
            <person name="Pearson M."/>
            <person name="Poon T.W."/>
            <person name="Priest M."/>
            <person name="Roberts A."/>
            <person name="Saif S."/>
            <person name="Shea T."/>
            <person name="Sykes S."/>
            <person name="Wortman J."/>
            <person name="Nusbaum C."/>
            <person name="Birren B."/>
        </authorList>
    </citation>
    <scope>NUCLEOTIDE SEQUENCE [LARGE SCALE GENOMIC DNA]</scope>
    <source>
        <strain evidence="2 3">CJ05E6</strain>
    </source>
</reference>
<dbReference type="Proteomes" id="UP000053864">
    <property type="component" value="Unassembled WGS sequence"/>
</dbReference>
<evidence type="ECO:0000313" key="2">
    <source>
        <dbReference type="EMBL" id="ETL39995.1"/>
    </source>
</evidence>
<evidence type="ECO:0000313" key="3">
    <source>
        <dbReference type="Proteomes" id="UP000053864"/>
    </source>
</evidence>
<dbReference type="Gene3D" id="1.25.40.20">
    <property type="entry name" value="Ankyrin repeat-containing domain"/>
    <property type="match status" value="1"/>
</dbReference>
<dbReference type="SUPFAM" id="SSF48403">
    <property type="entry name" value="Ankyrin repeat"/>
    <property type="match status" value="1"/>
</dbReference>
<evidence type="ECO:0000313" key="1">
    <source>
        <dbReference type="EMBL" id="ETK86586.1"/>
    </source>
</evidence>
<dbReference type="EMBL" id="KI686307">
    <property type="protein sequence ID" value="ETK86586.1"/>
    <property type="molecule type" value="Genomic_DNA"/>
</dbReference>
<reference evidence="1" key="1">
    <citation type="submission" date="2013-11" db="EMBL/GenBank/DDBJ databases">
        <title>The Genome Sequence of Phytophthora parasitica CJ02B3.</title>
        <authorList>
            <consortium name="The Broad Institute Genomics Platform"/>
            <person name="Russ C."/>
            <person name="Tyler B."/>
            <person name="Panabieres F."/>
            <person name="Shan W."/>
            <person name="Tripathy S."/>
            <person name="Grunwald N."/>
            <person name="Machado M."/>
            <person name="Johnson C.S."/>
            <person name="Arredondo F."/>
            <person name="Hong C."/>
            <person name="Coffey M."/>
            <person name="Young S.K."/>
            <person name="Zeng Q."/>
            <person name="Gargeya S."/>
            <person name="Fitzgerald M."/>
            <person name="Abouelleil A."/>
            <person name="Alvarado L."/>
            <person name="Chapman S.B."/>
            <person name="Gainer-Dewar J."/>
            <person name="Goldberg J."/>
            <person name="Griggs A."/>
            <person name="Gujja S."/>
            <person name="Hansen M."/>
            <person name="Howarth C."/>
            <person name="Imamovic A."/>
            <person name="Ireland A."/>
            <person name="Larimer J."/>
            <person name="McCowan C."/>
            <person name="Murphy C."/>
            <person name="Pearson M."/>
            <person name="Poon T.W."/>
            <person name="Priest M."/>
            <person name="Roberts A."/>
            <person name="Saif S."/>
            <person name="Shea T."/>
            <person name="Sykes S."/>
            <person name="Wortman J."/>
            <person name="Nusbaum C."/>
            <person name="Birren B."/>
        </authorList>
    </citation>
    <scope>NUCLEOTIDE SEQUENCE [LARGE SCALE GENOMIC DNA]</scope>
    <source>
        <strain evidence="1">CJ02B3</strain>
    </source>
</reference>
<organism evidence="1">
    <name type="scientific">Phytophthora nicotianae</name>
    <name type="common">Potato buckeye rot agent</name>
    <name type="synonym">Phytophthora parasitica</name>
    <dbReference type="NCBI Taxonomy" id="4792"/>
    <lineage>
        <taxon>Eukaryota</taxon>
        <taxon>Sar</taxon>
        <taxon>Stramenopiles</taxon>
        <taxon>Oomycota</taxon>
        <taxon>Peronosporomycetes</taxon>
        <taxon>Peronosporales</taxon>
        <taxon>Peronosporaceae</taxon>
        <taxon>Phytophthora</taxon>
    </lineage>
</organism>
<name>W2GWC3_PHYNI</name>
<dbReference type="InterPro" id="IPR036770">
    <property type="entry name" value="Ankyrin_rpt-contain_sf"/>
</dbReference>
<protein>
    <submittedName>
        <fullName evidence="1">Uncharacterized protein</fullName>
    </submittedName>
</protein>
<dbReference type="AlphaFoldDB" id="W2GWC3"/>
<proteinExistence type="predicted"/>
<gene>
    <name evidence="1" type="ORF">L915_08793</name>
    <name evidence="2" type="ORF">L916_08723</name>
</gene>
<dbReference type="Proteomes" id="UP000053236">
    <property type="component" value="Unassembled WGS sequence"/>
</dbReference>